<dbReference type="Proteomes" id="UP001054945">
    <property type="component" value="Unassembled WGS sequence"/>
</dbReference>
<feature type="compositionally biased region" description="Polar residues" evidence="1">
    <location>
        <begin position="134"/>
        <end position="147"/>
    </location>
</feature>
<proteinExistence type="predicted"/>
<accession>A0AAV4Q5N1</accession>
<evidence type="ECO:0000313" key="2">
    <source>
        <dbReference type="EMBL" id="GIY03809.1"/>
    </source>
</evidence>
<dbReference type="EMBL" id="BPLR01005624">
    <property type="protein sequence ID" value="GIY03809.1"/>
    <property type="molecule type" value="Genomic_DNA"/>
</dbReference>
<gene>
    <name evidence="2" type="ORF">CEXT_230161</name>
</gene>
<feature type="region of interest" description="Disordered" evidence="1">
    <location>
        <begin position="126"/>
        <end position="154"/>
    </location>
</feature>
<protein>
    <submittedName>
        <fullName evidence="2">Uncharacterized protein</fullName>
    </submittedName>
</protein>
<dbReference type="AlphaFoldDB" id="A0AAV4Q5N1"/>
<organism evidence="2 3">
    <name type="scientific">Caerostris extrusa</name>
    <name type="common">Bark spider</name>
    <name type="synonym">Caerostris bankana</name>
    <dbReference type="NCBI Taxonomy" id="172846"/>
    <lineage>
        <taxon>Eukaryota</taxon>
        <taxon>Metazoa</taxon>
        <taxon>Ecdysozoa</taxon>
        <taxon>Arthropoda</taxon>
        <taxon>Chelicerata</taxon>
        <taxon>Arachnida</taxon>
        <taxon>Araneae</taxon>
        <taxon>Araneomorphae</taxon>
        <taxon>Entelegynae</taxon>
        <taxon>Araneoidea</taxon>
        <taxon>Araneidae</taxon>
        <taxon>Caerostris</taxon>
    </lineage>
</organism>
<name>A0AAV4Q5N1_CAEEX</name>
<evidence type="ECO:0000313" key="3">
    <source>
        <dbReference type="Proteomes" id="UP001054945"/>
    </source>
</evidence>
<evidence type="ECO:0000256" key="1">
    <source>
        <dbReference type="SAM" id="MobiDB-lite"/>
    </source>
</evidence>
<comment type="caution">
    <text evidence="2">The sequence shown here is derived from an EMBL/GenBank/DDBJ whole genome shotgun (WGS) entry which is preliminary data.</text>
</comment>
<reference evidence="2 3" key="1">
    <citation type="submission" date="2021-06" db="EMBL/GenBank/DDBJ databases">
        <title>Caerostris extrusa draft genome.</title>
        <authorList>
            <person name="Kono N."/>
            <person name="Arakawa K."/>
        </authorList>
    </citation>
    <scope>NUCLEOTIDE SEQUENCE [LARGE SCALE GENOMIC DNA]</scope>
</reference>
<sequence length="171" mass="19680">MRWKMVNLENMSVFMLRWKLDRMIDMGFEEDVRTIFPILSAPEACNSKCRESRQPVQMLFQEGNMCEQEAKIVHLLETLSKTAPPVKAFIWYSNINFSTYSPVVIVLTVAIKQLGLIFHRIGITGRSGKKGNSHCVSSTNLRSMPTRRQQERHNPNDEYKALKIGKVHLVA</sequence>
<keyword evidence="3" id="KW-1185">Reference proteome</keyword>